<gene>
    <name evidence="2" type="ORF">Mth01_16830</name>
</gene>
<reference evidence="2" key="1">
    <citation type="submission" date="2021-01" db="EMBL/GenBank/DDBJ databases">
        <title>Whole genome shotgun sequence of Sphaerimonospora thailandensis NBRC 107569.</title>
        <authorList>
            <person name="Komaki H."/>
            <person name="Tamura T."/>
        </authorList>
    </citation>
    <scope>NUCLEOTIDE SEQUENCE</scope>
    <source>
        <strain evidence="2">NBRC 107569</strain>
    </source>
</reference>
<evidence type="ECO:0000256" key="1">
    <source>
        <dbReference type="SAM" id="Phobius"/>
    </source>
</evidence>
<name>A0A8J3R6U3_9ACTN</name>
<protein>
    <submittedName>
        <fullName evidence="2">Uncharacterized protein</fullName>
    </submittedName>
</protein>
<dbReference type="AlphaFoldDB" id="A0A8J3R6U3"/>
<keyword evidence="1" id="KW-0812">Transmembrane</keyword>
<keyword evidence="1" id="KW-0472">Membrane</keyword>
<dbReference type="EMBL" id="BOOG01000014">
    <property type="protein sequence ID" value="GIH69430.1"/>
    <property type="molecule type" value="Genomic_DNA"/>
</dbReference>
<accession>A0A8J3R6U3</accession>
<proteinExistence type="predicted"/>
<evidence type="ECO:0000313" key="3">
    <source>
        <dbReference type="Proteomes" id="UP000610966"/>
    </source>
</evidence>
<comment type="caution">
    <text evidence="2">The sequence shown here is derived from an EMBL/GenBank/DDBJ whole genome shotgun (WGS) entry which is preliminary data.</text>
</comment>
<sequence length="102" mass="10924">MEVFAAAGVISGGLGLLTLLGHGGRRAWRMLGQTEEFLGDWRGTPARDGVEARPGVMARLAALEESQAVIEHEVVTNDGSSLKDAVKRIETKLTAHLESLED</sequence>
<organism evidence="2 3">
    <name type="scientific">Sphaerimonospora thailandensis</name>
    <dbReference type="NCBI Taxonomy" id="795644"/>
    <lineage>
        <taxon>Bacteria</taxon>
        <taxon>Bacillati</taxon>
        <taxon>Actinomycetota</taxon>
        <taxon>Actinomycetes</taxon>
        <taxon>Streptosporangiales</taxon>
        <taxon>Streptosporangiaceae</taxon>
        <taxon>Sphaerimonospora</taxon>
    </lineage>
</organism>
<keyword evidence="3" id="KW-1185">Reference proteome</keyword>
<feature type="transmembrane region" description="Helical" evidence="1">
    <location>
        <begin position="6"/>
        <end position="23"/>
    </location>
</feature>
<dbReference type="Proteomes" id="UP000610966">
    <property type="component" value="Unassembled WGS sequence"/>
</dbReference>
<keyword evidence="1" id="KW-1133">Transmembrane helix</keyword>
<evidence type="ECO:0000313" key="2">
    <source>
        <dbReference type="EMBL" id="GIH69430.1"/>
    </source>
</evidence>